<dbReference type="Gene3D" id="4.10.70.10">
    <property type="entry name" value="Disintegrin domain"/>
    <property type="match status" value="1"/>
</dbReference>
<evidence type="ECO:0000256" key="1">
    <source>
        <dbReference type="ARBA" id="ARBA00004167"/>
    </source>
</evidence>
<dbReference type="Pfam" id="PF08516">
    <property type="entry name" value="ADAM_CR"/>
    <property type="match status" value="1"/>
</dbReference>
<dbReference type="InterPro" id="IPR001590">
    <property type="entry name" value="Peptidase_M12B"/>
</dbReference>
<keyword evidence="8" id="KW-0245">EGF-like domain</keyword>
<evidence type="ECO:0000313" key="15">
    <source>
        <dbReference type="EMBL" id="EDS37796.1"/>
    </source>
</evidence>
<keyword evidence="6 8" id="KW-1015">Disulfide bond</keyword>
<keyword evidence="9" id="KW-0862">Zinc</keyword>
<dbReference type="PANTHER" id="PTHR11905">
    <property type="entry name" value="ADAM A DISINTEGRIN AND METALLOPROTEASE DOMAIN"/>
    <property type="match status" value="1"/>
</dbReference>
<evidence type="ECO:0000256" key="8">
    <source>
        <dbReference type="PROSITE-ProRule" id="PRU00076"/>
    </source>
</evidence>
<evidence type="ECO:0000259" key="13">
    <source>
        <dbReference type="PROSITE" id="PS50214"/>
    </source>
</evidence>
<proteinExistence type="predicted"/>
<dbReference type="SUPFAM" id="SSF55486">
    <property type="entry name" value="Metalloproteases ('zincins'), catalytic domain"/>
    <property type="match status" value="1"/>
</dbReference>
<evidence type="ECO:0000259" key="14">
    <source>
        <dbReference type="PROSITE" id="PS50215"/>
    </source>
</evidence>
<evidence type="ECO:0000313" key="17">
    <source>
        <dbReference type="Proteomes" id="UP000002320"/>
    </source>
</evidence>
<dbReference type="OrthoDB" id="5951731at2759"/>
<dbReference type="GO" id="GO:0016020">
    <property type="term" value="C:membrane"/>
    <property type="evidence" value="ECO:0007669"/>
    <property type="project" value="UniProtKB-SubCell"/>
</dbReference>
<keyword evidence="17" id="KW-1185">Reference proteome</keyword>
<feature type="disulfide bond" evidence="9">
    <location>
        <begin position="397"/>
        <end position="421"/>
    </location>
</feature>
<dbReference type="InterPro" id="IPR036436">
    <property type="entry name" value="Disintegrin_dom_sf"/>
</dbReference>
<dbReference type="FunFam" id="3.40.390.10:FF:000002">
    <property type="entry name" value="Disintegrin and metalloproteinase domain-containing protein 22"/>
    <property type="match status" value="1"/>
</dbReference>
<feature type="binding site" evidence="9">
    <location>
        <position position="381"/>
    </location>
    <ligand>
        <name>Zn(2+)</name>
        <dbReference type="ChEBI" id="CHEBI:29105"/>
        <note>catalytic</note>
    </ligand>
</feature>
<keyword evidence="9" id="KW-0479">Metal-binding</keyword>
<dbReference type="KEGG" id="cqu:CpipJ_CPIJ012680"/>
<feature type="disulfide bond" evidence="8">
    <location>
        <begin position="690"/>
        <end position="700"/>
    </location>
</feature>
<evidence type="ECO:0000256" key="2">
    <source>
        <dbReference type="ARBA" id="ARBA00022692"/>
    </source>
</evidence>
<comment type="caution">
    <text evidence="8">Lacks conserved residue(s) required for the propagation of feature annotation.</text>
</comment>
<dbReference type="PROSITE" id="PS50214">
    <property type="entry name" value="DISINTEGRIN_2"/>
    <property type="match status" value="1"/>
</dbReference>
<evidence type="ECO:0000256" key="10">
    <source>
        <dbReference type="SAM" id="MobiDB-lite"/>
    </source>
</evidence>
<dbReference type="InterPro" id="IPR024079">
    <property type="entry name" value="MetalloPept_cat_dom_sf"/>
</dbReference>
<keyword evidence="4" id="KW-0645">Protease</keyword>
<organism>
    <name type="scientific">Culex quinquefasciatus</name>
    <name type="common">Southern house mosquito</name>
    <name type="synonym">Culex pungens</name>
    <dbReference type="NCBI Taxonomy" id="7176"/>
    <lineage>
        <taxon>Eukaryota</taxon>
        <taxon>Metazoa</taxon>
        <taxon>Ecdysozoa</taxon>
        <taxon>Arthropoda</taxon>
        <taxon>Hexapoda</taxon>
        <taxon>Insecta</taxon>
        <taxon>Pterygota</taxon>
        <taxon>Neoptera</taxon>
        <taxon>Endopterygota</taxon>
        <taxon>Diptera</taxon>
        <taxon>Nematocera</taxon>
        <taxon>Culicoidea</taxon>
        <taxon>Culicidae</taxon>
        <taxon>Culicinae</taxon>
        <taxon>Culicini</taxon>
        <taxon>Culex</taxon>
        <taxon>Culex</taxon>
    </lineage>
</organism>
<dbReference type="InterPro" id="IPR006586">
    <property type="entry name" value="ADAM_Cys-rich"/>
</dbReference>
<feature type="domain" description="Disintegrin" evidence="13">
    <location>
        <begin position="447"/>
        <end position="535"/>
    </location>
</feature>
<dbReference type="Pfam" id="PF00200">
    <property type="entry name" value="Disintegrin"/>
    <property type="match status" value="1"/>
</dbReference>
<dbReference type="SMART" id="SM00608">
    <property type="entry name" value="ACR"/>
    <property type="match status" value="1"/>
</dbReference>
<keyword evidence="5 11" id="KW-0472">Membrane</keyword>
<dbReference type="GO" id="GO:0006509">
    <property type="term" value="P:membrane protein ectodomain proteolysis"/>
    <property type="evidence" value="ECO:0007669"/>
    <property type="project" value="TreeGrafter"/>
</dbReference>
<dbReference type="VEuPathDB" id="VectorBase:CQUJHB001587"/>
<dbReference type="VEuPathDB" id="VectorBase:CPIJ012680"/>
<sequence>MANFPFLKGKDPLALHFPNDVARSSYYCSEYAHGLKRSKLASPIATIIITISEESLPWILSSFFFVSLILAGPTAAAAGNDRIPIVPKVEHTRFGNGTGATLTYSLDDDRTVVVELRERLPHRTFLERQGQRRNEPPIVEYFDERCYYQGWIVGRPGSAVALSTCEGRVRGTVLDLDGTYYIDFDEASGGHYVQRLNHPEGAGRAKRSMTPRMITGPFNANRHSKYVELVLVVDNSLYRKFNSDVWEVHRYCTDIVNHVNMVASNLKHRIRQSSLPNVLFQLFNQLNIFVALTGIDVWDRYDKIQVSQRADDTLNNFLQYRRKELLRNHRNDHAQLLTAVEFQDHVIGKAKLGGMCTSNSSGAVIVVHTNNIGIQAGTLAHEMGHSFNMEHDVDGECQCPDQKCIMTATVTGRSLKHWSSCSVEQLSLAFSRGLNHCLKDRPDVVYSASCGNGFVEEGEECDCGLEESCDNPCCDAKLCRLKTGAVCATGECCDLTSCQLKQAATVCRTAHSECDLPEYCTGSSEHCPRDVFRRDTESCADGKAYCSNGECRTRDDQCRLLWGPSGKSSDDACYEVNVNGTKYANCGYDRDTHSFRKCAERDVMCGLLFCHQLNDNRLEFGLRVFTEERIGRARKGREMVECHAAFIDLGDTKQPSLVPDGTACGENRMCYQQHCWDVDSLNERGVGTPCEKDCSGHGVCNSEGHCHCDIGYAPPFCEHSGSGGSLDSGPASRGSYLALLITLVIVGVVVTTLFFAYIIIRFCNPDRCRTPLKISGYRSPSSRGSRHKLVATVSSNSAVVRDISAPKLCSSTRDIEGPQFTPIARLKNTHNVASSPPAVVNSVVSVRSVGQPSVGYKTYVAPPVPSSPRRLPKPPYPSSGRYS</sequence>
<dbReference type="SMART" id="SM00050">
    <property type="entry name" value="DISIN"/>
    <property type="match status" value="1"/>
</dbReference>
<dbReference type="EMBL" id="DS232219">
    <property type="protein sequence ID" value="EDS37796.1"/>
    <property type="molecule type" value="Genomic_DNA"/>
</dbReference>
<evidence type="ECO:0000256" key="4">
    <source>
        <dbReference type="ARBA" id="ARBA00023049"/>
    </source>
</evidence>
<dbReference type="OMA" id="SYMLEPC"/>
<dbReference type="PROSITE" id="PS01186">
    <property type="entry name" value="EGF_2"/>
    <property type="match status" value="1"/>
</dbReference>
<dbReference type="HOGENOM" id="CLU_012714_3_1_1"/>
<dbReference type="GO" id="GO:0004222">
    <property type="term" value="F:metalloendopeptidase activity"/>
    <property type="evidence" value="ECO:0007669"/>
    <property type="project" value="InterPro"/>
</dbReference>
<reference evidence="15" key="1">
    <citation type="submission" date="2007-03" db="EMBL/GenBank/DDBJ databases">
        <title>Annotation of Culex pipiens quinquefasciatus.</title>
        <authorList>
            <consortium name="The Broad Institute Genome Sequencing Platform"/>
            <person name="Atkinson P.W."/>
            <person name="Hemingway J."/>
            <person name="Christensen B.M."/>
            <person name="Higgs S."/>
            <person name="Kodira C."/>
            <person name="Hannick L."/>
            <person name="Megy K."/>
            <person name="O'Leary S."/>
            <person name="Pearson M."/>
            <person name="Haas B.J."/>
            <person name="Mauceli E."/>
            <person name="Wortman J.R."/>
            <person name="Lee N.H."/>
            <person name="Guigo R."/>
            <person name="Stanke M."/>
            <person name="Alvarado L."/>
            <person name="Amedeo P."/>
            <person name="Antoine C.H."/>
            <person name="Arensburger P."/>
            <person name="Bidwell S.L."/>
            <person name="Crawford M."/>
            <person name="Camaro F."/>
            <person name="Devon K."/>
            <person name="Engels R."/>
            <person name="Hammond M."/>
            <person name="Howarth C."/>
            <person name="Koehrsen M."/>
            <person name="Lawson D."/>
            <person name="Montgomery P."/>
            <person name="Nene V."/>
            <person name="Nusbaum C."/>
            <person name="Puiu D."/>
            <person name="Romero-Severson J."/>
            <person name="Severson D.W."/>
            <person name="Shumway M."/>
            <person name="Sisk P."/>
            <person name="Stolte C."/>
            <person name="Zeng Q."/>
            <person name="Eisenstadt E."/>
            <person name="Fraser-Liggett C."/>
            <person name="Strausberg R."/>
            <person name="Galagan J."/>
            <person name="Birren B."/>
            <person name="Collins F.H."/>
        </authorList>
    </citation>
    <scope>NUCLEOTIDE SEQUENCE [LARGE SCALE GENOMIC DNA]</scope>
    <source>
        <strain evidence="15">JHB</strain>
    </source>
</reference>
<keyword evidence="3 11" id="KW-1133">Transmembrane helix</keyword>
<feature type="disulfide bond" evidence="9">
    <location>
        <begin position="399"/>
        <end position="404"/>
    </location>
</feature>
<dbReference type="GO" id="GO:0046872">
    <property type="term" value="F:metal ion binding"/>
    <property type="evidence" value="ECO:0007669"/>
    <property type="project" value="UniProtKB-KW"/>
</dbReference>
<feature type="active site" evidence="9">
    <location>
        <position position="382"/>
    </location>
</feature>
<dbReference type="PROSITE" id="PS50215">
    <property type="entry name" value="ADAM_MEPRO"/>
    <property type="match status" value="1"/>
</dbReference>
<dbReference type="EnsemblMetazoa" id="CPIJ012680-RA">
    <property type="protein sequence ID" value="CPIJ012680-PA"/>
    <property type="gene ID" value="CPIJ012680"/>
</dbReference>
<dbReference type="InterPro" id="IPR034027">
    <property type="entry name" value="Reprolysin_adamalysin"/>
</dbReference>
<evidence type="ECO:0000256" key="3">
    <source>
        <dbReference type="ARBA" id="ARBA00022989"/>
    </source>
</evidence>
<dbReference type="SUPFAM" id="SSF57552">
    <property type="entry name" value="Blood coagulation inhibitor (disintegrin)"/>
    <property type="match status" value="1"/>
</dbReference>
<dbReference type="STRING" id="7176.B0WZX1"/>
<feature type="transmembrane region" description="Helical" evidence="11">
    <location>
        <begin position="736"/>
        <end position="760"/>
    </location>
</feature>
<dbReference type="PANTHER" id="PTHR11905:SF159">
    <property type="entry name" value="ADAM METALLOPROTEASE"/>
    <property type="match status" value="1"/>
</dbReference>
<keyword evidence="4" id="KW-0378">Hydrolase</keyword>
<feature type="domain" description="Peptidase M12B" evidence="14">
    <location>
        <begin position="225"/>
        <end position="442"/>
    </location>
</feature>
<dbReference type="AlphaFoldDB" id="B0WZX1"/>
<evidence type="ECO:0000259" key="12">
    <source>
        <dbReference type="PROSITE" id="PS50026"/>
    </source>
</evidence>
<keyword evidence="2 11" id="KW-0812">Transmembrane</keyword>
<dbReference type="InParanoid" id="B0WZX1"/>
<dbReference type="InterPro" id="IPR001762">
    <property type="entry name" value="Disintegrin_dom"/>
</dbReference>
<feature type="disulfide bond" evidence="7">
    <location>
        <begin position="507"/>
        <end position="527"/>
    </location>
</feature>
<dbReference type="Proteomes" id="UP000002320">
    <property type="component" value="Unassembled WGS sequence"/>
</dbReference>
<protein>
    <submittedName>
        <fullName evidence="15">ADAM 12</fullName>
    </submittedName>
</protein>
<name>B0WZX1_CULQU</name>
<comment type="subcellular location">
    <subcellularLocation>
        <location evidence="1">Membrane</location>
        <topology evidence="1">Single-pass membrane protein</topology>
    </subcellularLocation>
</comment>
<evidence type="ECO:0000256" key="9">
    <source>
        <dbReference type="PROSITE-ProRule" id="PRU00276"/>
    </source>
</evidence>
<feature type="region of interest" description="Disordered" evidence="10">
    <location>
        <begin position="857"/>
        <end position="883"/>
    </location>
</feature>
<feature type="binding site" evidence="9">
    <location>
        <position position="385"/>
    </location>
    <ligand>
        <name>Zn(2+)</name>
        <dbReference type="ChEBI" id="CHEBI:29105"/>
        <note>catalytic</note>
    </ligand>
</feature>
<feature type="binding site" evidence="9">
    <location>
        <position position="391"/>
    </location>
    <ligand>
        <name>Zn(2+)</name>
        <dbReference type="ChEBI" id="CHEBI:29105"/>
        <note>catalytic</note>
    </ligand>
</feature>
<dbReference type="CDD" id="cd04269">
    <property type="entry name" value="ZnMc_adamalysin_II_like"/>
    <property type="match status" value="1"/>
</dbReference>
<dbReference type="FunFam" id="4.10.70.10:FF:000001">
    <property type="entry name" value="Disintegrin and metalloproteinase domain-containing protein 22"/>
    <property type="match status" value="1"/>
</dbReference>
<evidence type="ECO:0000256" key="11">
    <source>
        <dbReference type="SAM" id="Phobius"/>
    </source>
</evidence>
<dbReference type="InterPro" id="IPR000742">
    <property type="entry name" value="EGF"/>
</dbReference>
<evidence type="ECO:0000256" key="6">
    <source>
        <dbReference type="ARBA" id="ARBA00023157"/>
    </source>
</evidence>
<accession>B0WZX1</accession>
<gene>
    <name evidence="16" type="primary">6045604</name>
    <name evidence="15" type="ORF">CpipJ_CPIJ012680</name>
</gene>
<evidence type="ECO:0000256" key="7">
    <source>
        <dbReference type="PROSITE-ProRule" id="PRU00068"/>
    </source>
</evidence>
<reference evidence="16" key="2">
    <citation type="submission" date="2021-02" db="UniProtKB">
        <authorList>
            <consortium name="EnsemblMetazoa"/>
        </authorList>
    </citation>
    <scope>IDENTIFICATION</scope>
    <source>
        <strain evidence="16">JHB</strain>
    </source>
</reference>
<keyword evidence="4" id="KW-0482">Metalloprotease</keyword>
<dbReference type="PROSITE" id="PS50026">
    <property type="entry name" value="EGF_3"/>
    <property type="match status" value="1"/>
</dbReference>
<dbReference type="Gene3D" id="3.40.390.10">
    <property type="entry name" value="Collagenase (Catalytic Domain)"/>
    <property type="match status" value="1"/>
</dbReference>
<dbReference type="eggNOG" id="KOG3607">
    <property type="taxonomic scope" value="Eukaryota"/>
</dbReference>
<evidence type="ECO:0000313" key="16">
    <source>
        <dbReference type="EnsemblMetazoa" id="CPIJ012680-PA"/>
    </source>
</evidence>
<feature type="domain" description="EGF-like" evidence="12">
    <location>
        <begin position="686"/>
        <end position="718"/>
    </location>
</feature>
<evidence type="ECO:0000256" key="5">
    <source>
        <dbReference type="ARBA" id="ARBA00023136"/>
    </source>
</evidence>
<dbReference type="Gene3D" id="2.60.120.260">
    <property type="entry name" value="Galactose-binding domain-like"/>
    <property type="match status" value="1"/>
</dbReference>
<feature type="disulfide bond" evidence="8">
    <location>
        <begin position="708"/>
        <end position="717"/>
    </location>
</feature>
<dbReference type="Pfam" id="PF01421">
    <property type="entry name" value="Reprolysin"/>
    <property type="match status" value="2"/>
</dbReference>